<feature type="transmembrane region" description="Helical" evidence="1">
    <location>
        <begin position="283"/>
        <end position="300"/>
    </location>
</feature>
<dbReference type="InterPro" id="IPR036259">
    <property type="entry name" value="MFS_trans_sf"/>
</dbReference>
<feature type="transmembrane region" description="Helical" evidence="1">
    <location>
        <begin position="218"/>
        <end position="244"/>
    </location>
</feature>
<feature type="transmembrane region" description="Helical" evidence="1">
    <location>
        <begin position="21"/>
        <end position="40"/>
    </location>
</feature>
<feature type="transmembrane region" description="Helical" evidence="1">
    <location>
        <begin position="46"/>
        <end position="66"/>
    </location>
</feature>
<feature type="transmembrane region" description="Helical" evidence="1">
    <location>
        <begin position="340"/>
        <end position="360"/>
    </location>
</feature>
<evidence type="ECO:0000256" key="1">
    <source>
        <dbReference type="SAM" id="Phobius"/>
    </source>
</evidence>
<dbReference type="EMBL" id="CAEZTL010000067">
    <property type="protein sequence ID" value="CAB4571703.1"/>
    <property type="molecule type" value="Genomic_DNA"/>
</dbReference>
<feature type="transmembrane region" description="Helical" evidence="1">
    <location>
        <begin position="372"/>
        <end position="389"/>
    </location>
</feature>
<protein>
    <submittedName>
        <fullName evidence="2">Unannotated protein</fullName>
    </submittedName>
</protein>
<dbReference type="SUPFAM" id="SSF103473">
    <property type="entry name" value="MFS general substrate transporter"/>
    <property type="match status" value="1"/>
</dbReference>
<accession>A0A6J6EBM0</accession>
<evidence type="ECO:0000313" key="2">
    <source>
        <dbReference type="EMBL" id="CAB4571703.1"/>
    </source>
</evidence>
<keyword evidence="1" id="KW-1133">Transmembrane helix</keyword>
<dbReference type="GO" id="GO:0022857">
    <property type="term" value="F:transmembrane transporter activity"/>
    <property type="evidence" value="ECO:0007669"/>
    <property type="project" value="InterPro"/>
</dbReference>
<gene>
    <name evidence="2" type="ORF">UFOPK1683_00714</name>
</gene>
<dbReference type="InterPro" id="IPR011701">
    <property type="entry name" value="MFS"/>
</dbReference>
<reference evidence="2" key="1">
    <citation type="submission" date="2020-05" db="EMBL/GenBank/DDBJ databases">
        <authorList>
            <person name="Chiriac C."/>
            <person name="Salcher M."/>
            <person name="Ghai R."/>
            <person name="Kavagutti S V."/>
        </authorList>
    </citation>
    <scope>NUCLEOTIDE SEQUENCE</scope>
</reference>
<dbReference type="PANTHER" id="PTHR23542:SF1">
    <property type="entry name" value="MAJOR FACILITATOR SUPERFAMILY (MFS) PROFILE DOMAIN-CONTAINING PROTEIN"/>
    <property type="match status" value="1"/>
</dbReference>
<sequence length="396" mass="42365">MLSTYRDLFKLPGAARIASGGFIARMPIAMDAIAIILFIYSVDKRFALAGALTAVAALTTVVSSPLWSKVADRKGQRFVLSVAVPIRIVAIIAFINLVLAGAPIWTWFLSIFIAEAGSISMGSMSRRRWVHIIDSQDKQLLATSYAYESLADELVFILGPVITTAIVAAIDPAAGLILGIAFLLVGVPLVASHKKSDPGVELHQGEEKQRSVMRNRNLQAIAIPMTIVGGCFSAVNICVVALTTEQNLKAVSGLLLGIWAIGGALSALVNGAIRWKISHGKRFIGYLLGMAVFSLTFPFIENLYLLAFVLFLQGTCIAPLLPNGLPIVTHSVTPSQMTQAITLATAGIPLTGAISSFFAGQIIDAYGASTGFWLPFLFLAASLLSTIPYRKLYREV</sequence>
<dbReference type="PANTHER" id="PTHR23542">
    <property type="match status" value="1"/>
</dbReference>
<dbReference type="AlphaFoldDB" id="A0A6J6EBM0"/>
<organism evidence="2">
    <name type="scientific">freshwater metagenome</name>
    <dbReference type="NCBI Taxonomy" id="449393"/>
    <lineage>
        <taxon>unclassified sequences</taxon>
        <taxon>metagenomes</taxon>
        <taxon>ecological metagenomes</taxon>
    </lineage>
</organism>
<proteinExistence type="predicted"/>
<name>A0A6J6EBM0_9ZZZZ</name>
<feature type="transmembrane region" description="Helical" evidence="1">
    <location>
        <begin position="250"/>
        <end position="271"/>
    </location>
</feature>
<feature type="transmembrane region" description="Helical" evidence="1">
    <location>
        <begin position="306"/>
        <end position="328"/>
    </location>
</feature>
<keyword evidence="1" id="KW-0472">Membrane</keyword>
<keyword evidence="1" id="KW-0812">Transmembrane</keyword>
<feature type="transmembrane region" description="Helical" evidence="1">
    <location>
        <begin position="173"/>
        <end position="191"/>
    </location>
</feature>
<dbReference type="Gene3D" id="1.20.1250.20">
    <property type="entry name" value="MFS general substrate transporter like domains"/>
    <property type="match status" value="2"/>
</dbReference>
<dbReference type="Pfam" id="PF07690">
    <property type="entry name" value="MFS_1"/>
    <property type="match status" value="1"/>
</dbReference>